<feature type="non-terminal residue" evidence="1">
    <location>
        <position position="1"/>
    </location>
</feature>
<protein>
    <submittedName>
        <fullName evidence="1">Uncharacterized protein</fullName>
    </submittedName>
</protein>
<organism evidence="1 2">
    <name type="scientific">Streblomastix strix</name>
    <dbReference type="NCBI Taxonomy" id="222440"/>
    <lineage>
        <taxon>Eukaryota</taxon>
        <taxon>Metamonada</taxon>
        <taxon>Preaxostyla</taxon>
        <taxon>Oxymonadida</taxon>
        <taxon>Streblomastigidae</taxon>
        <taxon>Streblomastix</taxon>
    </lineage>
</organism>
<dbReference type="OrthoDB" id="6349953at2759"/>
<dbReference type="Proteomes" id="UP000324800">
    <property type="component" value="Unassembled WGS sequence"/>
</dbReference>
<name>A0A5J4WEH2_9EUKA</name>
<sequence>FHTDGLYVKTDAPPRIVFEFFIIQVMRLDEDV</sequence>
<evidence type="ECO:0000313" key="2">
    <source>
        <dbReference type="Proteomes" id="UP000324800"/>
    </source>
</evidence>
<comment type="caution">
    <text evidence="1">The sequence shown here is derived from an EMBL/GenBank/DDBJ whole genome shotgun (WGS) entry which is preliminary data.</text>
</comment>
<dbReference type="AlphaFoldDB" id="A0A5J4WEH2"/>
<proteinExistence type="predicted"/>
<accession>A0A5J4WEH2</accession>
<evidence type="ECO:0000313" key="1">
    <source>
        <dbReference type="EMBL" id="KAA6393320.1"/>
    </source>
</evidence>
<reference evidence="1 2" key="1">
    <citation type="submission" date="2019-03" db="EMBL/GenBank/DDBJ databases">
        <title>Single cell metagenomics reveals metabolic interactions within the superorganism composed of flagellate Streblomastix strix and complex community of Bacteroidetes bacteria on its surface.</title>
        <authorList>
            <person name="Treitli S.C."/>
            <person name="Kolisko M."/>
            <person name="Husnik F."/>
            <person name="Keeling P."/>
            <person name="Hampl V."/>
        </authorList>
    </citation>
    <scope>NUCLEOTIDE SEQUENCE [LARGE SCALE GENOMIC DNA]</scope>
    <source>
        <strain evidence="1">ST1C</strain>
    </source>
</reference>
<dbReference type="EMBL" id="SNRW01002268">
    <property type="protein sequence ID" value="KAA6393320.1"/>
    <property type="molecule type" value="Genomic_DNA"/>
</dbReference>
<gene>
    <name evidence="1" type="ORF">EZS28_011149</name>
</gene>